<dbReference type="PANTHER" id="PTHR11061:SF30">
    <property type="entry name" value="TRNA (URACIL(54)-C(5))-METHYLTRANSFERASE"/>
    <property type="match status" value="1"/>
</dbReference>
<feature type="active site" evidence="5">
    <location>
        <position position="342"/>
    </location>
</feature>
<evidence type="ECO:0000256" key="4">
    <source>
        <dbReference type="PROSITE-ProRule" id="PRU01024"/>
    </source>
</evidence>
<dbReference type="InterPro" id="IPR029063">
    <property type="entry name" value="SAM-dependent_MTases_sf"/>
</dbReference>
<feature type="active site" description="Nucleophile" evidence="4">
    <location>
        <position position="342"/>
    </location>
</feature>
<dbReference type="Gene3D" id="2.40.50.1070">
    <property type="match status" value="1"/>
</dbReference>
<dbReference type="Gene3D" id="3.40.50.150">
    <property type="entry name" value="Vaccinia Virus protein VP39"/>
    <property type="match status" value="2"/>
</dbReference>
<feature type="domain" description="TRAM" evidence="6">
    <location>
        <begin position="1"/>
        <end position="57"/>
    </location>
</feature>
<dbReference type="Pfam" id="PF05958">
    <property type="entry name" value="tRNA_U5-meth_tr"/>
    <property type="match status" value="1"/>
</dbReference>
<organism evidence="7">
    <name type="scientific">uncultured spirochete</name>
    <dbReference type="NCBI Taxonomy" id="156406"/>
    <lineage>
        <taxon>Bacteria</taxon>
        <taxon>Pseudomonadati</taxon>
        <taxon>Spirochaetota</taxon>
        <taxon>Spirochaetia</taxon>
        <taxon>Spirochaetales</taxon>
        <taxon>environmental samples</taxon>
    </lineage>
</organism>
<feature type="binding site" evidence="4">
    <location>
        <position position="248"/>
    </location>
    <ligand>
        <name>S-adenosyl-L-methionine</name>
        <dbReference type="ChEBI" id="CHEBI:59789"/>
    </ligand>
</feature>
<keyword evidence="2 4" id="KW-0808">Transferase</keyword>
<keyword evidence="3 4" id="KW-0949">S-adenosyl-L-methionine</keyword>
<dbReference type="InterPro" id="IPR010280">
    <property type="entry name" value="U5_MeTrfase_fam"/>
</dbReference>
<dbReference type="SUPFAM" id="SSF53335">
    <property type="entry name" value="S-adenosyl-L-methionine-dependent methyltransferases"/>
    <property type="match status" value="1"/>
</dbReference>
<comment type="similarity">
    <text evidence="4">Belongs to the class I-like SAM-binding methyltransferase superfamily. RNA M5U methyltransferase family.</text>
</comment>
<dbReference type="PROSITE" id="PS50926">
    <property type="entry name" value="TRAM"/>
    <property type="match status" value="1"/>
</dbReference>
<sequence length="386" mass="42984">MTAEMLTLRVEKLSSHGEGIAFSEGKAVFIPYTIPGETVLCEITESHASFLRAQLLEIKTASPHRVDPPCPLFGICGGCALQHIDYTHQIRLKQETAQETFRRIGGFDPGELEIVTGEPYHYRNRTQVHACKDSGLGFTKAGSRETVRTPHCPTLVPVLDRWFASENRKARPFHELSALIGDRPRFTAFAQDERIYIEGRDAYAHATVLGKEFRFPVAHFFQSNISVLEKLIARYIEPLEGASALDLYSGAGLFSLFLADRFESTECVESDSVAVEAARGNLSNARSAVRFSDIPAERWIKTPHARQSFECIVVDPPRAGLTAEVRAWLAGTDARILTYVSCDHASLARDLRDLHSASWQTLSLTLFDFYPQTGRLEAVARLSRGV</sequence>
<evidence type="ECO:0000313" key="7">
    <source>
        <dbReference type="EMBL" id="SLM15328.1"/>
    </source>
</evidence>
<feature type="binding site" evidence="4">
    <location>
        <position position="315"/>
    </location>
    <ligand>
        <name>S-adenosyl-L-methionine</name>
        <dbReference type="ChEBI" id="CHEBI:59789"/>
    </ligand>
</feature>
<evidence type="ECO:0000256" key="3">
    <source>
        <dbReference type="ARBA" id="ARBA00022691"/>
    </source>
</evidence>
<feature type="binding site" evidence="4">
    <location>
        <position position="269"/>
    </location>
    <ligand>
        <name>S-adenosyl-L-methionine</name>
        <dbReference type="ChEBI" id="CHEBI:59789"/>
    </ligand>
</feature>
<evidence type="ECO:0000259" key="6">
    <source>
        <dbReference type="PROSITE" id="PS50926"/>
    </source>
</evidence>
<dbReference type="EC" id="2.1.1.-" evidence="7"/>
<dbReference type="PROSITE" id="PS51687">
    <property type="entry name" value="SAM_MT_RNA_M5U"/>
    <property type="match status" value="1"/>
</dbReference>
<accession>A0A3P3XL96</accession>
<dbReference type="InterPro" id="IPR030390">
    <property type="entry name" value="MeTrfase_TrmA_AS"/>
</dbReference>
<dbReference type="PROSITE" id="PS01230">
    <property type="entry name" value="TRMA_1"/>
    <property type="match status" value="1"/>
</dbReference>
<evidence type="ECO:0000256" key="5">
    <source>
        <dbReference type="PROSITE-ProRule" id="PRU10015"/>
    </source>
</evidence>
<keyword evidence="1 4" id="KW-0489">Methyltransferase</keyword>
<dbReference type="InterPro" id="IPR012340">
    <property type="entry name" value="NA-bd_OB-fold"/>
</dbReference>
<proteinExistence type="inferred from homology"/>
<evidence type="ECO:0000256" key="1">
    <source>
        <dbReference type="ARBA" id="ARBA00022603"/>
    </source>
</evidence>
<dbReference type="Pfam" id="PF01938">
    <property type="entry name" value="TRAM"/>
    <property type="match status" value="1"/>
</dbReference>
<dbReference type="PANTHER" id="PTHR11061">
    <property type="entry name" value="RNA M5U METHYLTRANSFERASE"/>
    <property type="match status" value="1"/>
</dbReference>
<dbReference type="SUPFAM" id="SSF50249">
    <property type="entry name" value="Nucleic acid-binding proteins"/>
    <property type="match status" value="1"/>
</dbReference>
<dbReference type="FunFam" id="2.40.50.140:FF:000097">
    <property type="entry name" value="23S rRNA (uracil(1939)-C(5))-methyltransferase RlmD"/>
    <property type="match status" value="1"/>
</dbReference>
<dbReference type="EMBL" id="FWDM01000036">
    <property type="protein sequence ID" value="SLM15328.1"/>
    <property type="molecule type" value="Genomic_DNA"/>
</dbReference>
<name>A0A3P3XL96_9SPIR</name>
<dbReference type="GO" id="GO:0070041">
    <property type="term" value="F:rRNA (uridine-C5-)-methyltransferase activity"/>
    <property type="evidence" value="ECO:0007669"/>
    <property type="project" value="TreeGrafter"/>
</dbReference>
<gene>
    <name evidence="7" type="ORF">SPIROBIBN47_410040</name>
</gene>
<dbReference type="InterPro" id="IPR002792">
    <property type="entry name" value="TRAM_dom"/>
</dbReference>
<dbReference type="AlphaFoldDB" id="A0A3P3XL96"/>
<dbReference type="GO" id="GO:0070475">
    <property type="term" value="P:rRNA base methylation"/>
    <property type="evidence" value="ECO:0007669"/>
    <property type="project" value="TreeGrafter"/>
</dbReference>
<dbReference type="Gene3D" id="2.40.50.140">
    <property type="entry name" value="Nucleic acid-binding proteins"/>
    <property type="match status" value="1"/>
</dbReference>
<protein>
    <submittedName>
        <fullName evidence="7">Putative Uncharacterized RNA methyltransferase TDE_2619</fullName>
        <ecNumber evidence="7">2.1.1.-</ecNumber>
    </submittedName>
</protein>
<feature type="binding site" evidence="4">
    <location>
        <position position="222"/>
    </location>
    <ligand>
        <name>S-adenosyl-L-methionine</name>
        <dbReference type="ChEBI" id="CHEBI:59789"/>
    </ligand>
</feature>
<evidence type="ECO:0000256" key="2">
    <source>
        <dbReference type="ARBA" id="ARBA00022679"/>
    </source>
</evidence>
<reference evidence="7" key="1">
    <citation type="submission" date="2017-02" db="EMBL/GenBank/DDBJ databases">
        <authorList>
            <person name="Regsiter A."/>
            <person name="William W."/>
        </authorList>
    </citation>
    <scope>NUCLEOTIDE SEQUENCE</scope>
    <source>
        <strain evidence="7">Bib</strain>
    </source>
</reference>